<name>A0A3N6NX74_9CYAN</name>
<evidence type="ECO:0000313" key="6">
    <source>
        <dbReference type="Proteomes" id="UP000269154"/>
    </source>
</evidence>
<dbReference type="GO" id="GO:0016787">
    <property type="term" value="F:hydrolase activity"/>
    <property type="evidence" value="ECO:0007669"/>
    <property type="project" value="UniProtKB-KW"/>
</dbReference>
<accession>A0A3N6NX74</accession>
<dbReference type="PRINTS" id="PR00502">
    <property type="entry name" value="NUDIXFAMILY"/>
</dbReference>
<keyword evidence="2 3" id="KW-0378">Hydrolase</keyword>
<evidence type="ECO:0000313" key="5">
    <source>
        <dbReference type="EMBL" id="RQH52025.1"/>
    </source>
</evidence>
<evidence type="ECO:0000256" key="1">
    <source>
        <dbReference type="ARBA" id="ARBA00001946"/>
    </source>
</evidence>
<evidence type="ECO:0000256" key="3">
    <source>
        <dbReference type="RuleBase" id="RU003476"/>
    </source>
</evidence>
<dbReference type="InterPro" id="IPR000086">
    <property type="entry name" value="NUDIX_hydrolase_dom"/>
</dbReference>
<dbReference type="PANTHER" id="PTHR43046:SF14">
    <property type="entry name" value="MUTT_NUDIX FAMILY PROTEIN"/>
    <property type="match status" value="1"/>
</dbReference>
<dbReference type="RefSeq" id="WP_124145750.1">
    <property type="nucleotide sequence ID" value="NZ_CAWOKI010000110.1"/>
</dbReference>
<comment type="cofactor">
    <cofactor evidence="1">
        <name>Mg(2+)</name>
        <dbReference type="ChEBI" id="CHEBI:18420"/>
    </cofactor>
</comment>
<sequence length="143" mass="15956">MQTEVRLRVAVLGFFVADNQVLLLHQMTDPEPNCWDLPGGGLQPQETLMEGLAREIREETGITDFQVERLLTIAENFFPQGEGKVLHSLNIIYQCRVEPKPTNLSSDDPEVGPLGIKWLAIATLTPQMCSNRVWTALQAADLV</sequence>
<evidence type="ECO:0000259" key="4">
    <source>
        <dbReference type="PROSITE" id="PS51462"/>
    </source>
</evidence>
<gene>
    <name evidence="5" type="ORF">D5R40_05085</name>
</gene>
<comment type="caution">
    <text evidence="5">The sequence shown here is derived from an EMBL/GenBank/DDBJ whole genome shotgun (WGS) entry which is preliminary data.</text>
</comment>
<protein>
    <submittedName>
        <fullName evidence="5">NUDIX domain-containing protein</fullName>
    </submittedName>
</protein>
<dbReference type="InterPro" id="IPR015797">
    <property type="entry name" value="NUDIX_hydrolase-like_dom_sf"/>
</dbReference>
<dbReference type="InterPro" id="IPR020476">
    <property type="entry name" value="Nudix_hydrolase"/>
</dbReference>
<dbReference type="AlphaFoldDB" id="A0A3N6NX74"/>
<organism evidence="5 6">
    <name type="scientific">Okeania hirsuta</name>
    <dbReference type="NCBI Taxonomy" id="1458930"/>
    <lineage>
        <taxon>Bacteria</taxon>
        <taxon>Bacillati</taxon>
        <taxon>Cyanobacteriota</taxon>
        <taxon>Cyanophyceae</taxon>
        <taxon>Oscillatoriophycideae</taxon>
        <taxon>Oscillatoriales</taxon>
        <taxon>Microcoleaceae</taxon>
        <taxon>Okeania</taxon>
    </lineage>
</organism>
<feature type="domain" description="Nudix hydrolase" evidence="4">
    <location>
        <begin position="6"/>
        <end position="141"/>
    </location>
</feature>
<dbReference type="PROSITE" id="PS00893">
    <property type="entry name" value="NUDIX_BOX"/>
    <property type="match status" value="1"/>
</dbReference>
<dbReference type="InterPro" id="IPR020084">
    <property type="entry name" value="NUDIX_hydrolase_CS"/>
</dbReference>
<proteinExistence type="inferred from homology"/>
<comment type="similarity">
    <text evidence="3">Belongs to the Nudix hydrolase family.</text>
</comment>
<keyword evidence="6" id="KW-1185">Reference proteome</keyword>
<dbReference type="Proteomes" id="UP000269154">
    <property type="component" value="Unassembled WGS sequence"/>
</dbReference>
<dbReference type="OrthoDB" id="369191at2"/>
<dbReference type="Gene3D" id="3.90.79.10">
    <property type="entry name" value="Nucleoside Triphosphate Pyrophosphohydrolase"/>
    <property type="match status" value="1"/>
</dbReference>
<dbReference type="PROSITE" id="PS51462">
    <property type="entry name" value="NUDIX"/>
    <property type="match status" value="1"/>
</dbReference>
<dbReference type="PANTHER" id="PTHR43046">
    <property type="entry name" value="GDP-MANNOSE MANNOSYL HYDROLASE"/>
    <property type="match status" value="1"/>
</dbReference>
<dbReference type="EMBL" id="RCBY01000017">
    <property type="protein sequence ID" value="RQH52025.1"/>
    <property type="molecule type" value="Genomic_DNA"/>
</dbReference>
<evidence type="ECO:0000256" key="2">
    <source>
        <dbReference type="ARBA" id="ARBA00022801"/>
    </source>
</evidence>
<dbReference type="SUPFAM" id="SSF55811">
    <property type="entry name" value="Nudix"/>
    <property type="match status" value="1"/>
</dbReference>
<dbReference type="Pfam" id="PF00293">
    <property type="entry name" value="NUDIX"/>
    <property type="match status" value="1"/>
</dbReference>
<reference evidence="5 6" key="1">
    <citation type="journal article" date="2018" name="ACS Chem. Biol.">
        <title>Ketoreductase domain dysfunction expands chemodiversity: malyngamide biosynthesis in the cyanobacterium Okeania hirsuta.</title>
        <authorList>
            <person name="Moss N.A."/>
            <person name="Leao T."/>
            <person name="Rankin M."/>
            <person name="McCullough T.M."/>
            <person name="Qu P."/>
            <person name="Korobeynikov A."/>
            <person name="Smith J.L."/>
            <person name="Gerwick L."/>
            <person name="Gerwick W.H."/>
        </authorList>
    </citation>
    <scope>NUCLEOTIDE SEQUENCE [LARGE SCALE GENOMIC DNA]</scope>
    <source>
        <strain evidence="5 6">PAB10Feb10-1</strain>
    </source>
</reference>